<keyword evidence="6" id="KW-1185">Reference proteome</keyword>
<dbReference type="GO" id="GO:0006099">
    <property type="term" value="P:tricarboxylic acid cycle"/>
    <property type="evidence" value="ECO:0007669"/>
    <property type="project" value="TreeGrafter"/>
</dbReference>
<dbReference type="GO" id="GO:0045252">
    <property type="term" value="C:oxoglutarate dehydrogenase complex"/>
    <property type="evidence" value="ECO:0007669"/>
    <property type="project" value="TreeGrafter"/>
</dbReference>
<evidence type="ECO:0000256" key="3">
    <source>
        <dbReference type="ARBA" id="ARBA00023002"/>
    </source>
</evidence>
<dbReference type="EMBL" id="UZAL01004062">
    <property type="protein sequence ID" value="VDO89119.1"/>
    <property type="molecule type" value="Genomic_DNA"/>
</dbReference>
<proteinExistence type="inferred from homology"/>
<name>A0A183NKT4_9TREM</name>
<dbReference type="PANTHER" id="PTHR23152:SF4">
    <property type="entry name" value="2-OXOADIPATE DEHYDROGENASE COMPLEX COMPONENT E1"/>
    <property type="match status" value="1"/>
</dbReference>
<dbReference type="PANTHER" id="PTHR23152">
    <property type="entry name" value="2-OXOGLUTARATE DEHYDROGENASE"/>
    <property type="match status" value="1"/>
</dbReference>
<evidence type="ECO:0000256" key="4">
    <source>
        <dbReference type="ARBA" id="ARBA00023052"/>
    </source>
</evidence>
<dbReference type="GO" id="GO:0005739">
    <property type="term" value="C:mitochondrion"/>
    <property type="evidence" value="ECO:0007669"/>
    <property type="project" value="TreeGrafter"/>
</dbReference>
<dbReference type="InterPro" id="IPR029061">
    <property type="entry name" value="THDP-binding"/>
</dbReference>
<dbReference type="InterPro" id="IPR011603">
    <property type="entry name" value="2oxoglutarate_DH_E1"/>
</dbReference>
<evidence type="ECO:0000256" key="2">
    <source>
        <dbReference type="ARBA" id="ARBA00006936"/>
    </source>
</evidence>
<dbReference type="SUPFAM" id="SSF52518">
    <property type="entry name" value="Thiamin diphosphate-binding fold (THDP-binding)"/>
    <property type="match status" value="1"/>
</dbReference>
<organism evidence="5 6">
    <name type="scientific">Schistosoma mattheei</name>
    <dbReference type="NCBI Taxonomy" id="31246"/>
    <lineage>
        <taxon>Eukaryota</taxon>
        <taxon>Metazoa</taxon>
        <taxon>Spiralia</taxon>
        <taxon>Lophotrochozoa</taxon>
        <taxon>Platyhelminthes</taxon>
        <taxon>Trematoda</taxon>
        <taxon>Digenea</taxon>
        <taxon>Strigeidida</taxon>
        <taxon>Schistosomatoidea</taxon>
        <taxon>Schistosomatidae</taxon>
        <taxon>Schistosoma</taxon>
    </lineage>
</organism>
<accession>A0A183NKT4</accession>
<evidence type="ECO:0000313" key="5">
    <source>
        <dbReference type="EMBL" id="VDO89119.1"/>
    </source>
</evidence>
<dbReference type="STRING" id="31246.A0A183NKT4"/>
<dbReference type="Proteomes" id="UP000269396">
    <property type="component" value="Unassembled WGS sequence"/>
</dbReference>
<reference evidence="5 6" key="1">
    <citation type="submission" date="2018-11" db="EMBL/GenBank/DDBJ databases">
        <authorList>
            <consortium name="Pathogen Informatics"/>
        </authorList>
    </citation>
    <scope>NUCLEOTIDE SEQUENCE [LARGE SCALE GENOMIC DNA]</scope>
    <source>
        <strain>Denwood</strain>
        <strain evidence="6">Zambia</strain>
    </source>
</reference>
<dbReference type="Gene3D" id="3.40.50.12470">
    <property type="match status" value="1"/>
</dbReference>
<evidence type="ECO:0000313" key="6">
    <source>
        <dbReference type="Proteomes" id="UP000269396"/>
    </source>
</evidence>
<keyword evidence="3" id="KW-0560">Oxidoreductase</keyword>
<dbReference type="GO" id="GO:0030976">
    <property type="term" value="F:thiamine pyrophosphate binding"/>
    <property type="evidence" value="ECO:0007669"/>
    <property type="project" value="InterPro"/>
</dbReference>
<dbReference type="Pfam" id="PF02779">
    <property type="entry name" value="Transket_pyr"/>
    <property type="match status" value="1"/>
</dbReference>
<dbReference type="InterPro" id="IPR005475">
    <property type="entry name" value="Transketolase-like_Pyr-bd"/>
</dbReference>
<keyword evidence="4" id="KW-0786">Thiamine pyrophosphate</keyword>
<sequence length="140" mass="16054">MLERLPHQTFSFQEVDKKTYVPLNHLYPTQAPFTVCNSSLSEYAVMGFELGYSLTNPEALVIWEAQFGDFNNTAQCIIDQFISSGQQKWVRQSGIVLLLPHGYEGMGPEHSSARIERFLQMSNDEENHVPVSILFPMFFF</sequence>
<gene>
    <name evidence="5" type="ORF">SMTD_LOCUS2721</name>
</gene>
<protein>
    <submittedName>
        <fullName evidence="5">Uncharacterized protein</fullName>
    </submittedName>
</protein>
<dbReference type="SMART" id="SM00861">
    <property type="entry name" value="Transket_pyr"/>
    <property type="match status" value="1"/>
</dbReference>
<comment type="similarity">
    <text evidence="2">Belongs to the alpha-ketoglutarate dehydrogenase family.</text>
</comment>
<comment type="cofactor">
    <cofactor evidence="1">
        <name>thiamine diphosphate</name>
        <dbReference type="ChEBI" id="CHEBI:58937"/>
    </cofactor>
</comment>
<dbReference type="GO" id="GO:0004591">
    <property type="term" value="F:oxoglutarate dehydrogenase (succinyl-transferring) activity"/>
    <property type="evidence" value="ECO:0007669"/>
    <property type="project" value="TreeGrafter"/>
</dbReference>
<dbReference type="AlphaFoldDB" id="A0A183NKT4"/>
<evidence type="ECO:0000256" key="1">
    <source>
        <dbReference type="ARBA" id="ARBA00001964"/>
    </source>
</evidence>